<evidence type="ECO:0000313" key="3">
    <source>
        <dbReference type="Proteomes" id="UP000054007"/>
    </source>
</evidence>
<evidence type="ECO:0000313" key="2">
    <source>
        <dbReference type="EMBL" id="KIY63317.1"/>
    </source>
</evidence>
<keyword evidence="3" id="KW-1185">Reference proteome</keyword>
<dbReference type="EMBL" id="KN880704">
    <property type="protein sequence ID" value="KIY63317.1"/>
    <property type="molecule type" value="Genomic_DNA"/>
</dbReference>
<accession>A0A0D7AYM8</accession>
<gene>
    <name evidence="2" type="ORF">CYLTODRAFT_458215</name>
</gene>
<feature type="region of interest" description="Disordered" evidence="1">
    <location>
        <begin position="279"/>
        <end position="322"/>
    </location>
</feature>
<sequence length="346" mass="38187">MNPESPESQLDILSHTEDRVFPFDTNTENPYPHHGRNQPFIPPSPSPPTVTDVDRSRPSAFTFSSDGILEEYRGPSGVEDRDEPSAPDDDSVSNFALPEPSSSSFSLSDPTHPPNSELRGLFSDLTNDYPAFASYPLGSQAFQDLFGLDGAEPSTFQHPFSTPSLDDQEFLDNLALFMSADPDLPGLVDFEREPAALESETNVPMQVDVPTQVNAPMRRKKKKTTRITICVRPTFVKVEEPEFALSDAKMSDATTQTEGEGDLVVQQSPVVEMRALNEDAPVGVVGQKRTREEDENEDVEEEEHDTKRQRTGLTSRSPSPELVQGDNGLAHFINACGAFVWNVWGC</sequence>
<feature type="region of interest" description="Disordered" evidence="1">
    <location>
        <begin position="1"/>
        <end position="121"/>
    </location>
</feature>
<name>A0A0D7AYM8_9AGAR</name>
<protein>
    <submittedName>
        <fullName evidence="2">Uncharacterized protein</fullName>
    </submittedName>
</protein>
<reference evidence="2 3" key="1">
    <citation type="journal article" date="2015" name="Fungal Genet. Biol.">
        <title>Evolution of novel wood decay mechanisms in Agaricales revealed by the genome sequences of Fistulina hepatica and Cylindrobasidium torrendii.</title>
        <authorList>
            <person name="Floudas D."/>
            <person name="Held B.W."/>
            <person name="Riley R."/>
            <person name="Nagy L.G."/>
            <person name="Koehler G."/>
            <person name="Ransdell A.S."/>
            <person name="Younus H."/>
            <person name="Chow J."/>
            <person name="Chiniquy J."/>
            <person name="Lipzen A."/>
            <person name="Tritt A."/>
            <person name="Sun H."/>
            <person name="Haridas S."/>
            <person name="LaButti K."/>
            <person name="Ohm R.A."/>
            <person name="Kues U."/>
            <person name="Blanchette R.A."/>
            <person name="Grigoriev I.V."/>
            <person name="Minto R.E."/>
            <person name="Hibbett D.S."/>
        </authorList>
    </citation>
    <scope>NUCLEOTIDE SEQUENCE [LARGE SCALE GENOMIC DNA]</scope>
    <source>
        <strain evidence="2 3">FP15055 ss-10</strain>
    </source>
</reference>
<dbReference type="Proteomes" id="UP000054007">
    <property type="component" value="Unassembled WGS sequence"/>
</dbReference>
<organism evidence="2 3">
    <name type="scientific">Cylindrobasidium torrendii FP15055 ss-10</name>
    <dbReference type="NCBI Taxonomy" id="1314674"/>
    <lineage>
        <taxon>Eukaryota</taxon>
        <taxon>Fungi</taxon>
        <taxon>Dikarya</taxon>
        <taxon>Basidiomycota</taxon>
        <taxon>Agaricomycotina</taxon>
        <taxon>Agaricomycetes</taxon>
        <taxon>Agaricomycetidae</taxon>
        <taxon>Agaricales</taxon>
        <taxon>Marasmiineae</taxon>
        <taxon>Physalacriaceae</taxon>
        <taxon>Cylindrobasidium</taxon>
    </lineage>
</organism>
<dbReference type="AlphaFoldDB" id="A0A0D7AYM8"/>
<proteinExistence type="predicted"/>
<feature type="compositionally biased region" description="Acidic residues" evidence="1">
    <location>
        <begin position="293"/>
        <end position="303"/>
    </location>
</feature>
<evidence type="ECO:0000256" key="1">
    <source>
        <dbReference type="SAM" id="MobiDB-lite"/>
    </source>
</evidence>
<feature type="compositionally biased region" description="Acidic residues" evidence="1">
    <location>
        <begin position="80"/>
        <end position="91"/>
    </location>
</feature>